<protein>
    <submittedName>
        <fullName evidence="1">Uncharacterized protein</fullName>
    </submittedName>
</protein>
<comment type="caution">
    <text evidence="1">The sequence shown here is derived from an EMBL/GenBank/DDBJ whole genome shotgun (WGS) entry which is preliminary data.</text>
</comment>
<sequence length="192" mass="21016">MTDATLVFFELSLPCTVTRVPLVRSGRHGIPVRTGLCVALTFTCVTLSLPATPIKFSGHPLPVLVQAVANVFQLSFDGIRESLVGARLQQAAGGIQRLPQSRVGLHPQFPAVRIGLDRRQVGSELLRPHLKEAPLPRQGILLLFLVQLLQSLFFLLDLPLRIVGEGVVRPLAPWHLVFVAVPKIVFAHVCHV</sequence>
<accession>A0ABU8UB97</accession>
<gene>
    <name evidence="1" type="ORF">WKI68_30160</name>
</gene>
<evidence type="ECO:0000313" key="1">
    <source>
        <dbReference type="EMBL" id="MEJ8644423.1"/>
    </source>
</evidence>
<keyword evidence="2" id="KW-1185">Reference proteome</keyword>
<organism evidence="1 2">
    <name type="scientific">Streptomyces caledonius</name>
    <dbReference type="NCBI Taxonomy" id="3134107"/>
    <lineage>
        <taxon>Bacteria</taxon>
        <taxon>Bacillati</taxon>
        <taxon>Actinomycetota</taxon>
        <taxon>Actinomycetes</taxon>
        <taxon>Kitasatosporales</taxon>
        <taxon>Streptomycetaceae</taxon>
        <taxon>Streptomyces</taxon>
    </lineage>
</organism>
<dbReference type="EMBL" id="JBBKAM010000002">
    <property type="protein sequence ID" value="MEJ8644423.1"/>
    <property type="molecule type" value="Genomic_DNA"/>
</dbReference>
<reference evidence="1 2" key="1">
    <citation type="submission" date="2024-03" db="EMBL/GenBank/DDBJ databases">
        <title>Novel Streptomyces species of biotechnological and ecological value are a feature of Machair soil.</title>
        <authorList>
            <person name="Prole J.R."/>
            <person name="Goodfellow M."/>
            <person name="Allenby N."/>
            <person name="Ward A.C."/>
        </authorList>
    </citation>
    <scope>NUCLEOTIDE SEQUENCE [LARGE SCALE GENOMIC DNA]</scope>
    <source>
        <strain evidence="1 2">MS1.HAVA.3</strain>
    </source>
</reference>
<evidence type="ECO:0000313" key="2">
    <source>
        <dbReference type="Proteomes" id="UP001382904"/>
    </source>
</evidence>
<proteinExistence type="predicted"/>
<dbReference type="Proteomes" id="UP001382904">
    <property type="component" value="Unassembled WGS sequence"/>
</dbReference>
<name>A0ABU8UB97_9ACTN</name>